<comment type="pathway">
    <text evidence="3">Pyrimidine metabolism; dUMP biosynthesis; dUMP from dCTP: step 1/1.</text>
</comment>
<feature type="binding site" evidence="3">
    <location>
        <position position="142"/>
    </location>
    <ligand>
        <name>dCTP</name>
        <dbReference type="ChEBI" id="CHEBI:61481"/>
    </ligand>
</feature>
<dbReference type="PANTHER" id="PTHR42680">
    <property type="entry name" value="DCTP DEAMINASE"/>
    <property type="match status" value="1"/>
</dbReference>
<dbReference type="SUPFAM" id="SSF51283">
    <property type="entry name" value="dUTPase-like"/>
    <property type="match status" value="1"/>
</dbReference>
<dbReference type="Pfam" id="PF22769">
    <property type="entry name" value="DCD"/>
    <property type="match status" value="1"/>
</dbReference>
<dbReference type="InterPro" id="IPR036157">
    <property type="entry name" value="dUTPase-like_sf"/>
</dbReference>
<dbReference type="GO" id="GO:0033973">
    <property type="term" value="F:dCTP deaminase (dUMP-forming) activity"/>
    <property type="evidence" value="ECO:0007669"/>
    <property type="project" value="UniProtKB-UniRule"/>
</dbReference>
<accession>A0A806U2T1</accession>
<keyword evidence="1 3" id="KW-0378">Hydrolase</keyword>
<dbReference type="CDD" id="cd07557">
    <property type="entry name" value="trimeric_dUTPase"/>
    <property type="match status" value="1"/>
</dbReference>
<dbReference type="GO" id="GO:0000166">
    <property type="term" value="F:nucleotide binding"/>
    <property type="evidence" value="ECO:0007669"/>
    <property type="project" value="UniProtKB-KW"/>
</dbReference>
<protein>
    <recommendedName>
        <fullName evidence="3">dCTP deaminase, dUMP-forming</fullName>
        <ecNumber evidence="3">3.5.4.30</ecNumber>
    </recommendedName>
    <alternativeName>
        <fullName evidence="3">Bifunctional dCTP deaminase:dUTPase</fullName>
    </alternativeName>
    <alternativeName>
        <fullName evidence="3">DCD-DUT</fullName>
    </alternativeName>
</protein>
<gene>
    <name evidence="3 4" type="primary">dcd</name>
    <name evidence="4" type="ORF">AS52_03715</name>
</gene>
<dbReference type="GO" id="GO:0006226">
    <property type="term" value="P:dUMP biosynthetic process"/>
    <property type="evidence" value="ECO:0007669"/>
    <property type="project" value="UniProtKB-UniRule"/>
</dbReference>
<evidence type="ECO:0000256" key="1">
    <source>
        <dbReference type="ARBA" id="ARBA00022801"/>
    </source>
</evidence>
<comment type="similarity">
    <text evidence="3">Belongs to the dCTP deaminase family.</text>
</comment>
<comment type="subunit">
    <text evidence="3">Homotrimer.</text>
</comment>
<comment type="catalytic activity">
    <reaction evidence="3">
        <text>dCTP + 2 H2O = dUMP + NH4(+) + diphosphate</text>
        <dbReference type="Rhea" id="RHEA:19205"/>
        <dbReference type="ChEBI" id="CHEBI:15377"/>
        <dbReference type="ChEBI" id="CHEBI:28938"/>
        <dbReference type="ChEBI" id="CHEBI:33019"/>
        <dbReference type="ChEBI" id="CHEBI:61481"/>
        <dbReference type="ChEBI" id="CHEBI:246422"/>
        <dbReference type="EC" id="3.5.4.30"/>
    </reaction>
</comment>
<evidence type="ECO:0000313" key="4">
    <source>
        <dbReference type="EMBL" id="AKP78676.1"/>
    </source>
</evidence>
<evidence type="ECO:0000256" key="3">
    <source>
        <dbReference type="HAMAP-Rule" id="MF_00146"/>
    </source>
</evidence>
<proteinExistence type="inferred from homology"/>
<feature type="active site" description="Proton donor/acceptor" evidence="3">
    <location>
        <position position="123"/>
    </location>
</feature>
<dbReference type="GO" id="GO:0006229">
    <property type="term" value="P:dUTP biosynthetic process"/>
    <property type="evidence" value="ECO:0007669"/>
    <property type="project" value="InterPro"/>
</dbReference>
<name>A0A806U2T1_PRIMG</name>
<organism evidence="4 5">
    <name type="scientific">Priestia megaterium Q3</name>
    <dbReference type="NCBI Taxonomy" id="1452722"/>
    <lineage>
        <taxon>Bacteria</taxon>
        <taxon>Bacillati</taxon>
        <taxon>Bacillota</taxon>
        <taxon>Bacilli</taxon>
        <taxon>Bacillales</taxon>
        <taxon>Bacillaceae</taxon>
        <taxon>Priestia</taxon>
    </lineage>
</organism>
<dbReference type="InterPro" id="IPR011962">
    <property type="entry name" value="dCTP_deaminase"/>
</dbReference>
<dbReference type="EC" id="3.5.4.30" evidence="3"/>
<feature type="binding site" evidence="3">
    <location>
        <position position="113"/>
    </location>
    <ligand>
        <name>dCTP</name>
        <dbReference type="ChEBI" id="CHEBI:61481"/>
    </ligand>
</feature>
<comment type="function">
    <text evidence="3">Bifunctional enzyme that catalyzes both the deamination of dCTP to dUTP and the hydrolysis of dUTP to dUMP without releasing the toxic dUTP intermediate.</text>
</comment>
<sequence length="177" mass="20149">MILSDKTIEQKIKDKQLHIEPLTDNQIQPASVDLRIGSSYLKVKEHQVGVMSLDQEIKYERLKSDEIIIPPHSFLLATTLEYIKLPNDLTAFVEGRSSIGRMGLFIQNAGWVDPGFEGQITLELYNANRLPIRLIKGWRICQLVFAQMDQSTISPYRGKYQGQKNATGSKIFLDEGR</sequence>
<dbReference type="Proteomes" id="UP000036410">
    <property type="component" value="Chromosome"/>
</dbReference>
<reference evidence="4 5" key="1">
    <citation type="submission" date="2015-01" db="EMBL/GenBank/DDBJ databases">
        <title>Genome sequence of bacillus megaterium Q3.</title>
        <authorList>
            <person name="Wang Y."/>
            <person name="Luo K."/>
            <person name="Bai L."/>
            <person name="Luo F."/>
        </authorList>
    </citation>
    <scope>NUCLEOTIDE SEQUENCE [LARGE SCALE GENOMIC DNA]</scope>
    <source>
        <strain evidence="4 5">Q3</strain>
    </source>
</reference>
<dbReference type="EMBL" id="CP010586">
    <property type="protein sequence ID" value="AKP78676.1"/>
    <property type="molecule type" value="Genomic_DNA"/>
</dbReference>
<evidence type="ECO:0000313" key="5">
    <source>
        <dbReference type="Proteomes" id="UP000036410"/>
    </source>
</evidence>
<keyword evidence="2 3" id="KW-0546">Nucleotide metabolism</keyword>
<dbReference type="GO" id="GO:0008829">
    <property type="term" value="F:dCTP deaminase activity"/>
    <property type="evidence" value="ECO:0007669"/>
    <property type="project" value="InterPro"/>
</dbReference>
<dbReference type="Gene3D" id="2.70.40.10">
    <property type="match status" value="1"/>
</dbReference>
<dbReference type="InterPro" id="IPR033704">
    <property type="entry name" value="dUTPase_trimeric"/>
</dbReference>
<evidence type="ECO:0000256" key="2">
    <source>
        <dbReference type="ARBA" id="ARBA00023080"/>
    </source>
</evidence>
<keyword evidence="3" id="KW-0547">Nucleotide-binding</keyword>
<feature type="binding site" evidence="3">
    <location>
        <position position="159"/>
    </location>
    <ligand>
        <name>dCTP</name>
        <dbReference type="ChEBI" id="CHEBI:61481"/>
    </ligand>
</feature>
<feature type="binding site" evidence="3">
    <location>
        <position position="156"/>
    </location>
    <ligand>
        <name>dCTP</name>
        <dbReference type="ChEBI" id="CHEBI:61481"/>
    </ligand>
</feature>
<dbReference type="NCBIfam" id="TIGR02274">
    <property type="entry name" value="dCTP_deam"/>
    <property type="match status" value="1"/>
</dbReference>
<dbReference type="UniPathway" id="UPA00610">
    <property type="reaction ID" value="UER00667"/>
</dbReference>
<feature type="binding site" evidence="3">
    <location>
        <begin position="96"/>
        <end position="101"/>
    </location>
    <ligand>
        <name>dCTP</name>
        <dbReference type="ChEBI" id="CHEBI:61481"/>
    </ligand>
</feature>
<dbReference type="AlphaFoldDB" id="A0A806U2T1"/>
<feature type="site" description="Important for bifunctional activity" evidence="3">
    <location>
        <begin position="110"/>
        <end position="111"/>
    </location>
</feature>
<dbReference type="PANTHER" id="PTHR42680:SF3">
    <property type="entry name" value="DCTP DEAMINASE"/>
    <property type="match status" value="1"/>
</dbReference>
<dbReference type="HAMAP" id="MF_00146">
    <property type="entry name" value="dCTP_deaminase"/>
    <property type="match status" value="1"/>
</dbReference>
<feature type="binding site" evidence="3">
    <location>
        <begin position="121"/>
        <end position="123"/>
    </location>
    <ligand>
        <name>dCTP</name>
        <dbReference type="ChEBI" id="CHEBI:61481"/>
    </ligand>
</feature>
<feature type="binding site" evidence="3">
    <location>
        <position position="163"/>
    </location>
    <ligand>
        <name>dCTP</name>
        <dbReference type="ChEBI" id="CHEBI:61481"/>
    </ligand>
</feature>
<dbReference type="RefSeq" id="WP_049165927.1">
    <property type="nucleotide sequence ID" value="NZ_CP010586.1"/>
</dbReference>